<feature type="chain" id="PRO_5038971964" description="CBM2 domain-containing protein" evidence="4">
    <location>
        <begin position="28"/>
        <end position="238"/>
    </location>
</feature>
<evidence type="ECO:0000259" key="6">
    <source>
        <dbReference type="PROSITE" id="PS51173"/>
    </source>
</evidence>
<feature type="domain" description="Fibronectin type-III" evidence="5">
    <location>
        <begin position="33"/>
        <end position="129"/>
    </location>
</feature>
<dbReference type="InterPro" id="IPR036116">
    <property type="entry name" value="FN3_sf"/>
</dbReference>
<organism evidence="7 8">
    <name type="scientific">Acrocarpospora macrocephala</name>
    <dbReference type="NCBI Taxonomy" id="150177"/>
    <lineage>
        <taxon>Bacteria</taxon>
        <taxon>Bacillati</taxon>
        <taxon>Actinomycetota</taxon>
        <taxon>Actinomycetes</taxon>
        <taxon>Streptosporangiales</taxon>
        <taxon>Streptosporangiaceae</taxon>
        <taxon>Acrocarpospora</taxon>
    </lineage>
</organism>
<sequence>MRNVLRAGAGAALAALVFAFGSAAAVAAVDTSPPSKPTGLRDNCLADYPGTAFCWTPSTDDVGVTGYDVFRQMPAGFVKVGTAPATQLPMFAESGLVTGQTYVYRVQAKDAAGNLSVVSDPVSVIARQGLPVPPSCRVEYLTNTYNSTGFFTQIKIFNTGSIAVNSWTLAFTFPHPGQQITNPFGATWTQTGANVTARNLPWNAVIPPGGNVQIGTNGTHTNANPVPAQFRVNGVLCS</sequence>
<dbReference type="AlphaFoldDB" id="A0A5M3WWZ1"/>
<dbReference type="SUPFAM" id="SSF49384">
    <property type="entry name" value="Carbohydrate-binding domain"/>
    <property type="match status" value="1"/>
</dbReference>
<feature type="signal peptide" evidence="4">
    <location>
        <begin position="1"/>
        <end position="27"/>
    </location>
</feature>
<keyword evidence="8" id="KW-1185">Reference proteome</keyword>
<accession>A0A5M3WWZ1</accession>
<evidence type="ECO:0000313" key="8">
    <source>
        <dbReference type="Proteomes" id="UP000331127"/>
    </source>
</evidence>
<dbReference type="InterPro" id="IPR013783">
    <property type="entry name" value="Ig-like_fold"/>
</dbReference>
<dbReference type="EMBL" id="BLAE01000033">
    <property type="protein sequence ID" value="GES11811.1"/>
    <property type="molecule type" value="Genomic_DNA"/>
</dbReference>
<dbReference type="InterPro" id="IPR008965">
    <property type="entry name" value="CBM2/CBM3_carb-bd_dom_sf"/>
</dbReference>
<dbReference type="GO" id="GO:0004553">
    <property type="term" value="F:hydrolase activity, hydrolyzing O-glycosyl compounds"/>
    <property type="evidence" value="ECO:0007669"/>
    <property type="project" value="InterPro"/>
</dbReference>
<keyword evidence="2" id="KW-0378">Hydrolase</keyword>
<dbReference type="GO" id="GO:0030247">
    <property type="term" value="F:polysaccharide binding"/>
    <property type="evidence" value="ECO:0007669"/>
    <property type="project" value="UniProtKB-UniRule"/>
</dbReference>
<evidence type="ECO:0000259" key="5">
    <source>
        <dbReference type="PROSITE" id="PS50853"/>
    </source>
</evidence>
<evidence type="ECO:0000256" key="4">
    <source>
        <dbReference type="SAM" id="SignalP"/>
    </source>
</evidence>
<keyword evidence="4" id="KW-0732">Signal</keyword>
<evidence type="ECO:0000256" key="1">
    <source>
        <dbReference type="ARBA" id="ARBA00023277"/>
    </source>
</evidence>
<dbReference type="InterPro" id="IPR001919">
    <property type="entry name" value="CBD2"/>
</dbReference>
<dbReference type="PROSITE" id="PS51173">
    <property type="entry name" value="CBM2"/>
    <property type="match status" value="1"/>
</dbReference>
<dbReference type="PROSITE" id="PS50853">
    <property type="entry name" value="FN3"/>
    <property type="match status" value="1"/>
</dbReference>
<proteinExistence type="predicted"/>
<keyword evidence="3" id="KW-0624">Polysaccharide degradation</keyword>
<gene>
    <name evidence="7" type="ORF">Amac_054080</name>
</gene>
<dbReference type="Gene3D" id="2.60.40.10">
    <property type="entry name" value="Immunoglobulins"/>
    <property type="match status" value="1"/>
</dbReference>
<dbReference type="InterPro" id="IPR003961">
    <property type="entry name" value="FN3_dom"/>
</dbReference>
<dbReference type="CDD" id="cd00063">
    <property type="entry name" value="FN3"/>
    <property type="match status" value="1"/>
</dbReference>
<dbReference type="Gene3D" id="2.60.40.290">
    <property type="match status" value="1"/>
</dbReference>
<name>A0A5M3WWZ1_9ACTN</name>
<dbReference type="Pfam" id="PF00553">
    <property type="entry name" value="CBM_2"/>
    <property type="match status" value="1"/>
</dbReference>
<dbReference type="Proteomes" id="UP000331127">
    <property type="component" value="Unassembled WGS sequence"/>
</dbReference>
<keyword evidence="1" id="KW-0119">Carbohydrate metabolism</keyword>
<dbReference type="SMART" id="SM00637">
    <property type="entry name" value="CBD_II"/>
    <property type="match status" value="1"/>
</dbReference>
<evidence type="ECO:0000313" key="7">
    <source>
        <dbReference type="EMBL" id="GES11811.1"/>
    </source>
</evidence>
<dbReference type="GO" id="GO:0000272">
    <property type="term" value="P:polysaccharide catabolic process"/>
    <property type="evidence" value="ECO:0007669"/>
    <property type="project" value="UniProtKB-KW"/>
</dbReference>
<dbReference type="RefSeq" id="WP_155357166.1">
    <property type="nucleotide sequence ID" value="NZ_BAAAHL010000038.1"/>
</dbReference>
<reference evidence="7 8" key="1">
    <citation type="submission" date="2019-10" db="EMBL/GenBank/DDBJ databases">
        <title>Whole genome shotgun sequence of Acrocarpospora macrocephala NBRC 16266.</title>
        <authorList>
            <person name="Ichikawa N."/>
            <person name="Kimura A."/>
            <person name="Kitahashi Y."/>
            <person name="Komaki H."/>
            <person name="Oguchi A."/>
        </authorList>
    </citation>
    <scope>NUCLEOTIDE SEQUENCE [LARGE SCALE GENOMIC DNA]</scope>
    <source>
        <strain evidence="7 8">NBRC 16266</strain>
    </source>
</reference>
<comment type="caution">
    <text evidence="7">The sequence shown here is derived from an EMBL/GenBank/DDBJ whole genome shotgun (WGS) entry which is preliminary data.</text>
</comment>
<dbReference type="InterPro" id="IPR012291">
    <property type="entry name" value="CBM2_carb-bd_dom_sf"/>
</dbReference>
<evidence type="ECO:0000256" key="2">
    <source>
        <dbReference type="ARBA" id="ARBA00023295"/>
    </source>
</evidence>
<protein>
    <recommendedName>
        <fullName evidence="9">CBM2 domain-containing protein</fullName>
    </recommendedName>
</protein>
<evidence type="ECO:0000256" key="3">
    <source>
        <dbReference type="ARBA" id="ARBA00023326"/>
    </source>
</evidence>
<keyword evidence="2" id="KW-0326">Glycosidase</keyword>
<feature type="domain" description="CBM2" evidence="6">
    <location>
        <begin position="129"/>
        <end position="238"/>
    </location>
</feature>
<dbReference type="SUPFAM" id="SSF49265">
    <property type="entry name" value="Fibronectin type III"/>
    <property type="match status" value="1"/>
</dbReference>
<evidence type="ECO:0008006" key="9">
    <source>
        <dbReference type="Google" id="ProtNLM"/>
    </source>
</evidence>
<dbReference type="OrthoDB" id="2662392at2"/>